<keyword evidence="1" id="KW-1133">Transmembrane helix</keyword>
<proteinExistence type="predicted"/>
<sequence length="266" mass="28095">MNIAAIVNNQTQSPEAVLFFILAPIMVLAALGMLVVKKAVHSALLLAVVMVGLAIFYIANEAPFLGIVQVVVYTGAVMMLFLFILMLVGVDSSDSIEETIKGQRIGGVLGSVGVGFLLISLLSRAELGQDYVGLDLINSEGNVQSIAKVLFTRYVWAFEVISALLITAALGAMVLAHRERILPRKSQRELAAERVRQTSIPVAGLPGPGTYAQHNAVDIPALLPDGSPSDASVSKVIAARGELANPANFRMKESNGNSANGEAGEE</sequence>
<dbReference type="PANTHER" id="PTHR33269:SF19">
    <property type="entry name" value="NADH-QUINONE OXIDOREDUCTASE SUBUNIT J"/>
    <property type="match status" value="1"/>
</dbReference>
<dbReference type="Gene3D" id="1.20.120.1200">
    <property type="entry name" value="NADH-ubiquinone/plastoquinone oxidoreductase chain 6, subunit NuoJ"/>
    <property type="match status" value="1"/>
</dbReference>
<feature type="transmembrane region" description="Helical" evidence="1">
    <location>
        <begin position="154"/>
        <end position="176"/>
    </location>
</feature>
<accession>A0A6J6CEF4</accession>
<dbReference type="InterPro" id="IPR042106">
    <property type="entry name" value="Nuo/plastoQ_OxRdtase_6_NuoJ"/>
</dbReference>
<dbReference type="AlphaFoldDB" id="A0A6J6CEF4"/>
<organism evidence="2">
    <name type="scientific">freshwater metagenome</name>
    <dbReference type="NCBI Taxonomy" id="449393"/>
    <lineage>
        <taxon>unclassified sequences</taxon>
        <taxon>metagenomes</taxon>
        <taxon>ecological metagenomes</taxon>
    </lineage>
</organism>
<dbReference type="GO" id="GO:0008137">
    <property type="term" value="F:NADH dehydrogenase (ubiquinone) activity"/>
    <property type="evidence" value="ECO:0007669"/>
    <property type="project" value="InterPro"/>
</dbReference>
<keyword evidence="1" id="KW-0472">Membrane</keyword>
<dbReference type="PANTHER" id="PTHR33269">
    <property type="entry name" value="NADH-UBIQUINONE OXIDOREDUCTASE CHAIN 6"/>
    <property type="match status" value="1"/>
</dbReference>
<protein>
    <submittedName>
        <fullName evidence="2">Unannotated protein</fullName>
    </submittedName>
</protein>
<dbReference type="Pfam" id="PF00499">
    <property type="entry name" value="Oxidored_q3"/>
    <property type="match status" value="1"/>
</dbReference>
<dbReference type="NCBIfam" id="NF005165">
    <property type="entry name" value="PRK06638.1-5"/>
    <property type="match status" value="1"/>
</dbReference>
<evidence type="ECO:0000256" key="1">
    <source>
        <dbReference type="SAM" id="Phobius"/>
    </source>
</evidence>
<dbReference type="InterPro" id="IPR001457">
    <property type="entry name" value="NADH_UbQ/plastoQ_OxRdtase_su6"/>
</dbReference>
<gene>
    <name evidence="2" type="ORF">UFOPK1506_00378</name>
</gene>
<evidence type="ECO:0000313" key="2">
    <source>
        <dbReference type="EMBL" id="CAB4549930.1"/>
    </source>
</evidence>
<name>A0A6J6CEF4_9ZZZZ</name>
<keyword evidence="1" id="KW-0812">Transmembrane</keyword>
<feature type="transmembrane region" description="Helical" evidence="1">
    <location>
        <begin position="16"/>
        <end position="36"/>
    </location>
</feature>
<reference evidence="2" key="1">
    <citation type="submission" date="2020-05" db="EMBL/GenBank/DDBJ databases">
        <authorList>
            <person name="Chiriac C."/>
            <person name="Salcher M."/>
            <person name="Ghai R."/>
            <person name="Kavagutti S V."/>
        </authorList>
    </citation>
    <scope>NUCLEOTIDE SEQUENCE</scope>
</reference>
<dbReference type="EMBL" id="CAEZSV010000047">
    <property type="protein sequence ID" value="CAB4549930.1"/>
    <property type="molecule type" value="Genomic_DNA"/>
</dbReference>
<feature type="transmembrane region" description="Helical" evidence="1">
    <location>
        <begin position="66"/>
        <end position="90"/>
    </location>
</feature>
<feature type="transmembrane region" description="Helical" evidence="1">
    <location>
        <begin position="43"/>
        <end position="60"/>
    </location>
</feature>
<feature type="transmembrane region" description="Helical" evidence="1">
    <location>
        <begin position="102"/>
        <end position="122"/>
    </location>
</feature>